<dbReference type="SMART" id="SM00225">
    <property type="entry name" value="BTB"/>
    <property type="match status" value="1"/>
</dbReference>
<feature type="region of interest" description="Disordered" evidence="1">
    <location>
        <begin position="138"/>
        <end position="177"/>
    </location>
</feature>
<feature type="compositionally biased region" description="Low complexity" evidence="1">
    <location>
        <begin position="142"/>
        <end position="153"/>
    </location>
</feature>
<accession>A0A6A6PZA7</accession>
<protein>
    <recommendedName>
        <fullName evidence="2">BTB domain-containing protein</fullName>
    </recommendedName>
</protein>
<dbReference type="PROSITE" id="PS50097">
    <property type="entry name" value="BTB"/>
    <property type="match status" value="1"/>
</dbReference>
<sequence>MENSRPSTPPVDDASPMTDLLTSLSALFITGRYSDLTIICNYRRWAVHKAILCSRSAFFDGACSGSFSEANSGVIDLSEEDEDAVEQMINYFYHLDYLLQPQHSLATSFRHRTTMHHRRHSSKRIDFSSFPDPLLSQAGAYTDTPSPDSPESSRGSFELPEGKDYSRPATPESMTDAPRILDESLISEEDNESSDAFTDAHLLLHTRVYALAEKYDIPPLKQLARAKFETALACYYDSPELAAAIEEVYHSTIDSDRGLRDIVLEAFKVHPQLAQTPDVYGVIKDTPSLALELFKVERGIPV</sequence>
<evidence type="ECO:0000259" key="2">
    <source>
        <dbReference type="PROSITE" id="PS50097"/>
    </source>
</evidence>
<dbReference type="EMBL" id="MU001633">
    <property type="protein sequence ID" value="KAF2485091.1"/>
    <property type="molecule type" value="Genomic_DNA"/>
</dbReference>
<dbReference type="OrthoDB" id="6359816at2759"/>
<gene>
    <name evidence="3" type="ORF">BDY17DRAFT_321960</name>
</gene>
<keyword evidence="4" id="KW-1185">Reference proteome</keyword>
<dbReference type="PANTHER" id="PTHR47843">
    <property type="entry name" value="BTB DOMAIN-CONTAINING PROTEIN-RELATED"/>
    <property type="match status" value="1"/>
</dbReference>
<evidence type="ECO:0000313" key="3">
    <source>
        <dbReference type="EMBL" id="KAF2485091.1"/>
    </source>
</evidence>
<dbReference type="InterPro" id="IPR000210">
    <property type="entry name" value="BTB/POZ_dom"/>
</dbReference>
<feature type="domain" description="BTB" evidence="2">
    <location>
        <begin position="34"/>
        <end position="101"/>
    </location>
</feature>
<dbReference type="InterPro" id="IPR011333">
    <property type="entry name" value="SKP1/BTB/POZ_sf"/>
</dbReference>
<dbReference type="SUPFAM" id="SSF54695">
    <property type="entry name" value="POZ domain"/>
    <property type="match status" value="1"/>
</dbReference>
<dbReference type="Pfam" id="PF00651">
    <property type="entry name" value="BTB"/>
    <property type="match status" value="1"/>
</dbReference>
<evidence type="ECO:0000313" key="4">
    <source>
        <dbReference type="Proteomes" id="UP000799767"/>
    </source>
</evidence>
<dbReference type="CDD" id="cd18186">
    <property type="entry name" value="BTB_POZ_ZBTB_KLHL-like"/>
    <property type="match status" value="1"/>
</dbReference>
<reference evidence="3" key="1">
    <citation type="journal article" date="2020" name="Stud. Mycol.">
        <title>101 Dothideomycetes genomes: a test case for predicting lifestyles and emergence of pathogens.</title>
        <authorList>
            <person name="Haridas S."/>
            <person name="Albert R."/>
            <person name="Binder M."/>
            <person name="Bloem J."/>
            <person name="Labutti K."/>
            <person name="Salamov A."/>
            <person name="Andreopoulos B."/>
            <person name="Baker S."/>
            <person name="Barry K."/>
            <person name="Bills G."/>
            <person name="Bluhm B."/>
            <person name="Cannon C."/>
            <person name="Castanera R."/>
            <person name="Culley D."/>
            <person name="Daum C."/>
            <person name="Ezra D."/>
            <person name="Gonzalez J."/>
            <person name="Henrissat B."/>
            <person name="Kuo A."/>
            <person name="Liang C."/>
            <person name="Lipzen A."/>
            <person name="Lutzoni F."/>
            <person name="Magnuson J."/>
            <person name="Mondo S."/>
            <person name="Nolan M."/>
            <person name="Ohm R."/>
            <person name="Pangilinan J."/>
            <person name="Park H.-J."/>
            <person name="Ramirez L."/>
            <person name="Alfaro M."/>
            <person name="Sun H."/>
            <person name="Tritt A."/>
            <person name="Yoshinaga Y."/>
            <person name="Zwiers L.-H."/>
            <person name="Turgeon B."/>
            <person name="Goodwin S."/>
            <person name="Spatafora J."/>
            <person name="Crous P."/>
            <person name="Grigoriev I."/>
        </authorList>
    </citation>
    <scope>NUCLEOTIDE SEQUENCE</scope>
    <source>
        <strain evidence="3">CBS 113389</strain>
    </source>
</reference>
<dbReference type="Gene3D" id="3.30.710.10">
    <property type="entry name" value="Potassium Channel Kv1.1, Chain A"/>
    <property type="match status" value="1"/>
</dbReference>
<proteinExistence type="predicted"/>
<dbReference type="GeneID" id="54477734"/>
<evidence type="ECO:0000256" key="1">
    <source>
        <dbReference type="SAM" id="MobiDB-lite"/>
    </source>
</evidence>
<dbReference type="PANTHER" id="PTHR47843:SF5">
    <property type="entry name" value="BTB_POZ DOMAIN PROTEIN"/>
    <property type="match status" value="1"/>
</dbReference>
<dbReference type="Proteomes" id="UP000799767">
    <property type="component" value="Unassembled WGS sequence"/>
</dbReference>
<organism evidence="3 4">
    <name type="scientific">Neohortaea acidophila</name>
    <dbReference type="NCBI Taxonomy" id="245834"/>
    <lineage>
        <taxon>Eukaryota</taxon>
        <taxon>Fungi</taxon>
        <taxon>Dikarya</taxon>
        <taxon>Ascomycota</taxon>
        <taxon>Pezizomycotina</taxon>
        <taxon>Dothideomycetes</taxon>
        <taxon>Dothideomycetidae</taxon>
        <taxon>Mycosphaerellales</taxon>
        <taxon>Teratosphaeriaceae</taxon>
        <taxon>Neohortaea</taxon>
    </lineage>
</organism>
<dbReference type="RefSeq" id="XP_033591660.1">
    <property type="nucleotide sequence ID" value="XM_033736732.1"/>
</dbReference>
<name>A0A6A6PZA7_9PEZI</name>
<dbReference type="AlphaFoldDB" id="A0A6A6PZA7"/>